<evidence type="ECO:0000259" key="2">
    <source>
        <dbReference type="Pfam" id="PF09832"/>
    </source>
</evidence>
<dbReference type="Pfam" id="PF09832">
    <property type="entry name" value="DUF2059"/>
    <property type="match status" value="1"/>
</dbReference>
<gene>
    <name evidence="3" type="ORF">SAMN05444278_101485</name>
</gene>
<sequence length="134" mass="15494">MKKLVLLVMLCVASFGFAQDVDSAHLKDAVKMMKMSNNTVETALEPLYMQIPEDKVDDFKKDLQPVLDDMYQKLAKKATEVYSHEEIKAMLEFYSTDLGKKMLEGQDEIFQASMQIGQEMSMEMMPIFQKYMQN</sequence>
<evidence type="ECO:0000256" key="1">
    <source>
        <dbReference type="SAM" id="SignalP"/>
    </source>
</evidence>
<dbReference type="Proteomes" id="UP000184462">
    <property type="component" value="Unassembled WGS sequence"/>
</dbReference>
<protein>
    <recommendedName>
        <fullName evidence="2">DUF2059 domain-containing protein</fullName>
    </recommendedName>
</protein>
<dbReference type="SUPFAM" id="SSF47162">
    <property type="entry name" value="Apolipoprotein"/>
    <property type="match status" value="1"/>
</dbReference>
<dbReference type="InterPro" id="IPR018637">
    <property type="entry name" value="DUF2059"/>
</dbReference>
<evidence type="ECO:0000313" key="3">
    <source>
        <dbReference type="EMBL" id="SHE39232.1"/>
    </source>
</evidence>
<dbReference type="AlphaFoldDB" id="A0A1M4T3X6"/>
<dbReference type="EMBL" id="FQTW01000001">
    <property type="protein sequence ID" value="SHE39232.1"/>
    <property type="molecule type" value="Genomic_DNA"/>
</dbReference>
<feature type="chain" id="PRO_5013336275" description="DUF2059 domain-containing protein" evidence="1">
    <location>
        <begin position="19"/>
        <end position="134"/>
    </location>
</feature>
<feature type="domain" description="DUF2059" evidence="2">
    <location>
        <begin position="79"/>
        <end position="126"/>
    </location>
</feature>
<reference evidence="3 4" key="1">
    <citation type="submission" date="2016-11" db="EMBL/GenBank/DDBJ databases">
        <authorList>
            <person name="Jaros S."/>
            <person name="Januszkiewicz K."/>
            <person name="Wedrychowicz H."/>
        </authorList>
    </citation>
    <scope>NUCLEOTIDE SEQUENCE [LARGE SCALE GENOMIC DNA]</scope>
    <source>
        <strain evidence="3 4">DSM 25661</strain>
    </source>
</reference>
<keyword evidence="1" id="KW-0732">Signal</keyword>
<keyword evidence="4" id="KW-1185">Reference proteome</keyword>
<evidence type="ECO:0000313" key="4">
    <source>
        <dbReference type="Proteomes" id="UP000184462"/>
    </source>
</evidence>
<proteinExistence type="predicted"/>
<feature type="signal peptide" evidence="1">
    <location>
        <begin position="1"/>
        <end position="18"/>
    </location>
</feature>
<organism evidence="3 4">
    <name type="scientific">Psychroflexus salarius</name>
    <dbReference type="NCBI Taxonomy" id="1155689"/>
    <lineage>
        <taxon>Bacteria</taxon>
        <taxon>Pseudomonadati</taxon>
        <taxon>Bacteroidota</taxon>
        <taxon>Flavobacteriia</taxon>
        <taxon>Flavobacteriales</taxon>
        <taxon>Flavobacteriaceae</taxon>
        <taxon>Psychroflexus</taxon>
    </lineage>
</organism>
<dbReference type="RefSeq" id="WP_073191518.1">
    <property type="nucleotide sequence ID" value="NZ_FQTW01000001.1"/>
</dbReference>
<dbReference type="STRING" id="1155689.SAMN05444278_101485"/>
<name>A0A1M4T3X6_9FLAO</name>
<dbReference type="OrthoDB" id="1143459at2"/>
<accession>A0A1M4T3X6</accession>